<evidence type="ECO:0000313" key="3">
    <source>
        <dbReference type="EMBL" id="GLB41377.1"/>
    </source>
</evidence>
<feature type="transmembrane region" description="Helical" evidence="2">
    <location>
        <begin position="24"/>
        <end position="43"/>
    </location>
</feature>
<protein>
    <submittedName>
        <fullName evidence="3">Uncharacterized protein</fullName>
    </submittedName>
</protein>
<comment type="caution">
    <text evidence="3">The sequence shown here is derived from an EMBL/GenBank/DDBJ whole genome shotgun (WGS) entry which is preliminary data.</text>
</comment>
<evidence type="ECO:0000256" key="2">
    <source>
        <dbReference type="SAM" id="Phobius"/>
    </source>
</evidence>
<keyword evidence="2" id="KW-0472">Membrane</keyword>
<dbReference type="Proteomes" id="UP001063166">
    <property type="component" value="Unassembled WGS sequence"/>
</dbReference>
<feature type="compositionally biased region" description="Basic residues" evidence="1">
    <location>
        <begin position="106"/>
        <end position="115"/>
    </location>
</feature>
<gene>
    <name evidence="3" type="ORF">LshimejAT787_0905920</name>
</gene>
<evidence type="ECO:0000313" key="4">
    <source>
        <dbReference type="Proteomes" id="UP001063166"/>
    </source>
</evidence>
<organism evidence="3 4">
    <name type="scientific">Lyophyllum shimeji</name>
    <name type="common">Hon-shimeji</name>
    <name type="synonym">Tricholoma shimeji</name>
    <dbReference type="NCBI Taxonomy" id="47721"/>
    <lineage>
        <taxon>Eukaryota</taxon>
        <taxon>Fungi</taxon>
        <taxon>Dikarya</taxon>
        <taxon>Basidiomycota</taxon>
        <taxon>Agaricomycotina</taxon>
        <taxon>Agaricomycetes</taxon>
        <taxon>Agaricomycetidae</taxon>
        <taxon>Agaricales</taxon>
        <taxon>Tricholomatineae</taxon>
        <taxon>Lyophyllaceae</taxon>
        <taxon>Lyophyllum</taxon>
    </lineage>
</organism>
<feature type="region of interest" description="Disordered" evidence="1">
    <location>
        <begin position="84"/>
        <end position="115"/>
    </location>
</feature>
<keyword evidence="4" id="KW-1185">Reference proteome</keyword>
<dbReference type="EMBL" id="BRPK01000009">
    <property type="protein sequence ID" value="GLB41377.1"/>
    <property type="molecule type" value="Genomic_DNA"/>
</dbReference>
<dbReference type="AlphaFoldDB" id="A0A9P3PRG2"/>
<keyword evidence="2" id="KW-1133">Transmembrane helix</keyword>
<proteinExistence type="predicted"/>
<sequence length="115" mass="13276">MVCVFYPVHASPSPPPPVSLSIRWLDRLINIFFITVYMVVMLCRNPTRSMSLDRHRFAHPSRDDHFLNHRAPCKLSRLLLASLNSPRAPPRTPVVARGDGRQLPPPRHRRVQRPL</sequence>
<name>A0A9P3PRG2_LYOSH</name>
<reference evidence="3" key="1">
    <citation type="submission" date="2022-07" db="EMBL/GenBank/DDBJ databases">
        <title>The genome of Lyophyllum shimeji provides insight into the initial evolution of ectomycorrhizal fungal genome.</title>
        <authorList>
            <person name="Kobayashi Y."/>
            <person name="Shibata T."/>
            <person name="Hirakawa H."/>
            <person name="Shigenobu S."/>
            <person name="Nishiyama T."/>
            <person name="Yamada A."/>
            <person name="Hasebe M."/>
            <person name="Kawaguchi M."/>
        </authorList>
    </citation>
    <scope>NUCLEOTIDE SEQUENCE</scope>
    <source>
        <strain evidence="3">AT787</strain>
    </source>
</reference>
<keyword evidence="2" id="KW-0812">Transmembrane</keyword>
<evidence type="ECO:0000256" key="1">
    <source>
        <dbReference type="SAM" id="MobiDB-lite"/>
    </source>
</evidence>
<accession>A0A9P3PRG2</accession>